<comment type="caution">
    <text evidence="2">The sequence shown here is derived from an EMBL/GenBank/DDBJ whole genome shotgun (WGS) entry which is preliminary data.</text>
</comment>
<evidence type="ECO:0000313" key="2">
    <source>
        <dbReference type="EMBL" id="KAI7789200.1"/>
    </source>
</evidence>
<evidence type="ECO:0000256" key="1">
    <source>
        <dbReference type="SAM" id="MobiDB-lite"/>
    </source>
</evidence>
<feature type="region of interest" description="Disordered" evidence="1">
    <location>
        <begin position="1"/>
        <end position="42"/>
    </location>
</feature>
<name>A0A9W7T3Q9_TRIRA</name>
<evidence type="ECO:0000313" key="3">
    <source>
        <dbReference type="Proteomes" id="UP001059041"/>
    </source>
</evidence>
<reference evidence="2" key="1">
    <citation type="submission" date="2021-02" db="EMBL/GenBank/DDBJ databases">
        <title>Comparative genomics reveals that relaxation of natural selection precedes convergent phenotypic evolution of cavefish.</title>
        <authorList>
            <person name="Peng Z."/>
        </authorList>
    </citation>
    <scope>NUCLEOTIDE SEQUENCE</scope>
    <source>
        <tissue evidence="2">Muscle</tissue>
    </source>
</reference>
<sequence>DGVESENIRNTRSRNTPRLMPHQEEPSNSQESNSGHKGKKEKTLQKIGDFLQGSPTFLGSKAKRIMGLMSGKSPDGGGASLKIKCSRRKHDRPDISSPMDIPAHQIIGRNLEVKQSENLIKKRLRTRT</sequence>
<dbReference type="EMBL" id="JAFHDT010001010">
    <property type="protein sequence ID" value="KAI7789200.1"/>
    <property type="molecule type" value="Genomic_DNA"/>
</dbReference>
<keyword evidence="3" id="KW-1185">Reference proteome</keyword>
<dbReference type="AlphaFoldDB" id="A0A9W7T3Q9"/>
<feature type="non-terminal residue" evidence="2">
    <location>
        <position position="1"/>
    </location>
</feature>
<dbReference type="Proteomes" id="UP001059041">
    <property type="component" value="Unassembled WGS sequence"/>
</dbReference>
<proteinExistence type="predicted"/>
<protein>
    <submittedName>
        <fullName evidence="2">Kinesin-like protein KIF20B</fullName>
    </submittedName>
</protein>
<feature type="non-terminal residue" evidence="2">
    <location>
        <position position="128"/>
    </location>
</feature>
<accession>A0A9W7T3Q9</accession>
<organism evidence="2 3">
    <name type="scientific">Triplophysa rosa</name>
    <name type="common">Cave loach</name>
    <dbReference type="NCBI Taxonomy" id="992332"/>
    <lineage>
        <taxon>Eukaryota</taxon>
        <taxon>Metazoa</taxon>
        <taxon>Chordata</taxon>
        <taxon>Craniata</taxon>
        <taxon>Vertebrata</taxon>
        <taxon>Euteleostomi</taxon>
        <taxon>Actinopterygii</taxon>
        <taxon>Neopterygii</taxon>
        <taxon>Teleostei</taxon>
        <taxon>Ostariophysi</taxon>
        <taxon>Cypriniformes</taxon>
        <taxon>Nemacheilidae</taxon>
        <taxon>Triplophysa</taxon>
    </lineage>
</organism>
<gene>
    <name evidence="2" type="ORF">IRJ41_011834</name>
</gene>